<accession>A0ABV5P679</accession>
<comment type="caution">
    <text evidence="5">The sequence shown here is derived from an EMBL/GenBank/DDBJ whole genome shotgun (WGS) entry which is preliminary data.</text>
</comment>
<protein>
    <submittedName>
        <fullName evidence="5">DUF418 domain-containing protein</fullName>
    </submittedName>
</protein>
<feature type="transmembrane region" description="Helical" evidence="2">
    <location>
        <begin position="137"/>
        <end position="156"/>
    </location>
</feature>
<dbReference type="InterPro" id="IPR012429">
    <property type="entry name" value="HGSNAT_cat"/>
</dbReference>
<feature type="transmembrane region" description="Helical" evidence="2">
    <location>
        <begin position="360"/>
        <end position="377"/>
    </location>
</feature>
<feature type="transmembrane region" description="Helical" evidence="2">
    <location>
        <begin position="26"/>
        <end position="44"/>
    </location>
</feature>
<dbReference type="Pfam" id="PF04235">
    <property type="entry name" value="DUF418"/>
    <property type="match status" value="1"/>
</dbReference>
<feature type="domain" description="Heparan-alpha-glucosaminide N-acetyltransferase catalytic" evidence="4">
    <location>
        <begin position="20"/>
        <end position="216"/>
    </location>
</feature>
<keyword evidence="2" id="KW-1133">Transmembrane helix</keyword>
<feature type="transmembrane region" description="Helical" evidence="2">
    <location>
        <begin position="302"/>
        <end position="320"/>
    </location>
</feature>
<dbReference type="InterPro" id="IPR007349">
    <property type="entry name" value="DUF418"/>
</dbReference>
<evidence type="ECO:0000256" key="1">
    <source>
        <dbReference type="SAM" id="MobiDB-lite"/>
    </source>
</evidence>
<keyword evidence="6" id="KW-1185">Reference proteome</keyword>
<keyword evidence="2" id="KW-0812">Transmembrane</keyword>
<proteinExistence type="predicted"/>
<evidence type="ECO:0000313" key="5">
    <source>
        <dbReference type="EMBL" id="MFB9518696.1"/>
    </source>
</evidence>
<feature type="domain" description="DUF418" evidence="3">
    <location>
        <begin position="297"/>
        <end position="400"/>
    </location>
</feature>
<evidence type="ECO:0000259" key="3">
    <source>
        <dbReference type="Pfam" id="PF04235"/>
    </source>
</evidence>
<feature type="transmembrane region" description="Helical" evidence="2">
    <location>
        <begin position="87"/>
        <end position="105"/>
    </location>
</feature>
<feature type="compositionally biased region" description="Low complexity" evidence="1">
    <location>
        <begin position="400"/>
        <end position="423"/>
    </location>
</feature>
<dbReference type="Pfam" id="PF07786">
    <property type="entry name" value="HGSNAT_cat"/>
    <property type="match status" value="1"/>
</dbReference>
<dbReference type="RefSeq" id="WP_380836494.1">
    <property type="nucleotide sequence ID" value="NZ_JBHMCR010000001.1"/>
</dbReference>
<feature type="region of interest" description="Disordered" evidence="1">
    <location>
        <begin position="400"/>
        <end position="432"/>
    </location>
</feature>
<evidence type="ECO:0000259" key="4">
    <source>
        <dbReference type="Pfam" id="PF07786"/>
    </source>
</evidence>
<keyword evidence="2" id="KW-0472">Membrane</keyword>
<dbReference type="EMBL" id="JBHMCR010000001">
    <property type="protein sequence ID" value="MFB9518696.1"/>
    <property type="molecule type" value="Genomic_DNA"/>
</dbReference>
<name>A0ABV5P679_STRCM</name>
<gene>
    <name evidence="5" type="ORF">ACFFTU_01850</name>
</gene>
<feature type="transmembrane region" description="Helical" evidence="2">
    <location>
        <begin position="332"/>
        <end position="354"/>
    </location>
</feature>
<reference evidence="5 6" key="1">
    <citation type="submission" date="2024-09" db="EMBL/GenBank/DDBJ databases">
        <authorList>
            <person name="Sun Q."/>
            <person name="Mori K."/>
        </authorList>
    </citation>
    <scope>NUCLEOTIDE SEQUENCE [LARGE SCALE GENOMIC DNA]</scope>
    <source>
        <strain evidence="5 6">JCM 4362</strain>
    </source>
</reference>
<feature type="transmembrane region" description="Helical" evidence="2">
    <location>
        <begin position="192"/>
        <end position="212"/>
    </location>
</feature>
<feature type="transmembrane region" description="Helical" evidence="2">
    <location>
        <begin position="224"/>
        <end position="243"/>
    </location>
</feature>
<organism evidence="5 6">
    <name type="scientific">Streptomyces cremeus</name>
    <dbReference type="NCBI Taxonomy" id="66881"/>
    <lineage>
        <taxon>Bacteria</taxon>
        <taxon>Bacillati</taxon>
        <taxon>Actinomycetota</taxon>
        <taxon>Actinomycetes</taxon>
        <taxon>Kitasatosporales</taxon>
        <taxon>Streptomycetaceae</taxon>
        <taxon>Streptomyces</taxon>
    </lineage>
</organism>
<evidence type="ECO:0000256" key="2">
    <source>
        <dbReference type="SAM" id="Phobius"/>
    </source>
</evidence>
<sequence length="432" mass="44670">MTQTATATVLPATRPVPAPRLPGVDVARALAVLAMFAAHVGPYAEPSGAGYLMIAADGRAPAVFTLIAGFSLALAHGGRRPRPAAGGFRAVALRCAVLAALGLALTAPGRGVFVILTFYAVYFLAAEPFTRLRTAPLVALAAGGVVAGPLLSYVLGPFTGHFAAGRGGIPRPQDLTSGSGVLDFLDKLLISGAYPFLTYFPYVVVGLALGRLVDVHLRRSAVRLVLWGASTAVVGYGTSWLAVEHGGGRRALLAAVARHHAWATDRADPVRSVLGSQYGAIPSSDWHWLLLSGPYSQTPFETLGNAGVGAALIGLCLLACRSRRTTALLNPFAVLGTMALSVYTLHALALATFASGARGWGPLLWFSAVSVAGCWAWQRCFAGTALRYGPLESGLRALTRTTTTATAPGRTTTPSAGTATETTVRPGPPPAP</sequence>
<dbReference type="Proteomes" id="UP001589718">
    <property type="component" value="Unassembled WGS sequence"/>
</dbReference>
<feature type="transmembrane region" description="Helical" evidence="2">
    <location>
        <begin position="50"/>
        <end position="75"/>
    </location>
</feature>
<evidence type="ECO:0000313" key="6">
    <source>
        <dbReference type="Proteomes" id="UP001589718"/>
    </source>
</evidence>
<feature type="transmembrane region" description="Helical" evidence="2">
    <location>
        <begin position="111"/>
        <end position="130"/>
    </location>
</feature>